<evidence type="ECO:0000256" key="4">
    <source>
        <dbReference type="ARBA" id="ARBA00022989"/>
    </source>
</evidence>
<evidence type="ECO:0000313" key="7">
    <source>
        <dbReference type="EMBL" id="MFC5588205.1"/>
    </source>
</evidence>
<protein>
    <submittedName>
        <fullName evidence="7">CidA/LrgA family holin-like protein</fullName>
    </submittedName>
</protein>
<keyword evidence="3 6" id="KW-0812">Transmembrane</keyword>
<keyword evidence="4 6" id="KW-1133">Transmembrane helix</keyword>
<feature type="transmembrane region" description="Helical" evidence="6">
    <location>
        <begin position="89"/>
        <end position="110"/>
    </location>
</feature>
<organism evidence="7 8">
    <name type="scientific">Sporosarcina soli</name>
    <dbReference type="NCBI Taxonomy" id="334736"/>
    <lineage>
        <taxon>Bacteria</taxon>
        <taxon>Bacillati</taxon>
        <taxon>Bacillota</taxon>
        <taxon>Bacilli</taxon>
        <taxon>Bacillales</taxon>
        <taxon>Caryophanaceae</taxon>
        <taxon>Sporosarcina</taxon>
    </lineage>
</organism>
<evidence type="ECO:0000256" key="6">
    <source>
        <dbReference type="SAM" id="Phobius"/>
    </source>
</evidence>
<dbReference type="Pfam" id="PF03788">
    <property type="entry name" value="LrgA"/>
    <property type="match status" value="1"/>
</dbReference>
<sequence length="124" mass="13687">MKYVKIALQIIILYVFVLVGNWIQSYFHLPLPGSIIGLLLMLAALSLKIVKLPWVESGSRALLSYLPIFFIPATVGVIDYGGVFTGKGILLIPLIVLSTFATMWVSGYVSQTIARKSKERIACK</sequence>
<feature type="transmembrane region" description="Helical" evidence="6">
    <location>
        <begin position="7"/>
        <end position="23"/>
    </location>
</feature>
<feature type="transmembrane region" description="Helical" evidence="6">
    <location>
        <begin position="62"/>
        <end position="83"/>
    </location>
</feature>
<evidence type="ECO:0000256" key="5">
    <source>
        <dbReference type="ARBA" id="ARBA00023136"/>
    </source>
</evidence>
<dbReference type="EMBL" id="JBHSNO010000005">
    <property type="protein sequence ID" value="MFC5588205.1"/>
    <property type="molecule type" value="Genomic_DNA"/>
</dbReference>
<accession>A0ABW0TFJ2</accession>
<keyword evidence="5 6" id="KW-0472">Membrane</keyword>
<dbReference type="Proteomes" id="UP001596109">
    <property type="component" value="Unassembled WGS sequence"/>
</dbReference>
<evidence type="ECO:0000256" key="3">
    <source>
        <dbReference type="ARBA" id="ARBA00022692"/>
    </source>
</evidence>
<dbReference type="PANTHER" id="PTHR33931:SF2">
    <property type="entry name" value="HOLIN-LIKE PROTEIN CIDA"/>
    <property type="match status" value="1"/>
</dbReference>
<comment type="caution">
    <text evidence="7">The sequence shown here is derived from an EMBL/GenBank/DDBJ whole genome shotgun (WGS) entry which is preliminary data.</text>
</comment>
<evidence type="ECO:0000313" key="8">
    <source>
        <dbReference type="Proteomes" id="UP001596109"/>
    </source>
</evidence>
<evidence type="ECO:0000256" key="1">
    <source>
        <dbReference type="ARBA" id="ARBA00004651"/>
    </source>
</evidence>
<feature type="transmembrane region" description="Helical" evidence="6">
    <location>
        <begin position="29"/>
        <end position="50"/>
    </location>
</feature>
<dbReference type="NCBIfam" id="NF002460">
    <property type="entry name" value="PRK01658.1"/>
    <property type="match status" value="1"/>
</dbReference>
<dbReference type="InterPro" id="IPR005538">
    <property type="entry name" value="LrgA/CidA"/>
</dbReference>
<comment type="subcellular location">
    <subcellularLocation>
        <location evidence="1">Cell membrane</location>
        <topology evidence="1">Multi-pass membrane protein</topology>
    </subcellularLocation>
</comment>
<dbReference type="PANTHER" id="PTHR33931">
    <property type="entry name" value="HOLIN-LIKE PROTEIN CIDA-RELATED"/>
    <property type="match status" value="1"/>
</dbReference>
<keyword evidence="2" id="KW-1003">Cell membrane</keyword>
<proteinExistence type="predicted"/>
<reference evidence="8" key="1">
    <citation type="journal article" date="2019" name="Int. J. Syst. Evol. Microbiol.">
        <title>The Global Catalogue of Microorganisms (GCM) 10K type strain sequencing project: providing services to taxonomists for standard genome sequencing and annotation.</title>
        <authorList>
            <consortium name="The Broad Institute Genomics Platform"/>
            <consortium name="The Broad Institute Genome Sequencing Center for Infectious Disease"/>
            <person name="Wu L."/>
            <person name="Ma J."/>
        </authorList>
    </citation>
    <scope>NUCLEOTIDE SEQUENCE [LARGE SCALE GENOMIC DNA]</scope>
    <source>
        <strain evidence="8">CGMCC 4.1434</strain>
    </source>
</reference>
<gene>
    <name evidence="7" type="ORF">ACFPRA_04880</name>
</gene>
<keyword evidence="8" id="KW-1185">Reference proteome</keyword>
<evidence type="ECO:0000256" key="2">
    <source>
        <dbReference type="ARBA" id="ARBA00022475"/>
    </source>
</evidence>
<name>A0ABW0TFJ2_9BACL</name>
<dbReference type="RefSeq" id="WP_381431317.1">
    <property type="nucleotide sequence ID" value="NZ_JBHSNO010000005.1"/>
</dbReference>